<dbReference type="STRING" id="573413.Spirs_0635"/>
<feature type="binding site" evidence="3">
    <location>
        <begin position="231"/>
        <end position="233"/>
    </location>
    <ligand>
        <name>substrate</name>
    </ligand>
</feature>
<reference evidence="5 6" key="1">
    <citation type="journal article" date="2010" name="Stand. Genomic Sci.">
        <title>Complete genome sequence of Spirochaeta smaragdinae type strain (SEBR 4228).</title>
        <authorList>
            <person name="Mavromatis K."/>
            <person name="Yasawong M."/>
            <person name="Chertkov O."/>
            <person name="Lapidus A."/>
            <person name="Lucas S."/>
            <person name="Nolan M."/>
            <person name="Del Rio T.G."/>
            <person name="Tice H."/>
            <person name="Cheng J.F."/>
            <person name="Pitluck S."/>
            <person name="Liolios K."/>
            <person name="Ivanova N."/>
            <person name="Tapia R."/>
            <person name="Han C."/>
            <person name="Bruce D."/>
            <person name="Goodwin L."/>
            <person name="Pati A."/>
            <person name="Chen A."/>
            <person name="Palaniappan K."/>
            <person name="Land M."/>
            <person name="Hauser L."/>
            <person name="Chang Y.J."/>
            <person name="Jeffries C.D."/>
            <person name="Detter J.C."/>
            <person name="Rohde M."/>
            <person name="Brambilla E."/>
            <person name="Spring S."/>
            <person name="Goker M."/>
            <person name="Sikorski J."/>
            <person name="Woyke T."/>
            <person name="Bristow J."/>
            <person name="Eisen J.A."/>
            <person name="Markowitz V."/>
            <person name="Hugenholtz P."/>
            <person name="Klenk H.P."/>
            <person name="Kyrpides N.C."/>
        </authorList>
    </citation>
    <scope>NUCLEOTIDE SEQUENCE [LARGE SCALE GENOMIC DNA]</scope>
    <source>
        <strain evidence="6">DSM 11293 / JCM 15392 / SEBR 4228</strain>
    </source>
</reference>
<feature type="binding site" evidence="3">
    <location>
        <position position="138"/>
    </location>
    <ligand>
        <name>substrate</name>
    </ligand>
</feature>
<dbReference type="InterPro" id="IPR006047">
    <property type="entry name" value="GH13_cat_dom"/>
</dbReference>
<keyword evidence="2" id="KW-0808">Transferase</keyword>
<evidence type="ECO:0000313" key="6">
    <source>
        <dbReference type="Proteomes" id="UP000002318"/>
    </source>
</evidence>
<dbReference type="CDD" id="cd11356">
    <property type="entry name" value="AmyAc_Sucrose_phosphorylase-like_1"/>
    <property type="match status" value="1"/>
</dbReference>
<dbReference type="HOGENOM" id="CLU_021358_0_0_12"/>
<sequence length="580" mass="64782">MNDVIVRLLTEIYGASQAEELAEEIGTLVAERRSHLIPPENRGRGDLPLDETDAFLITYGDSFRRDGTVPLQGLREFADRKLTGIISGIHILPFFPYSSDDGFSVIDYEQVNGDYGDWKDVAEIGASFKLMSDLVLNHCSAKSLWFRRFLEGDPLYRDFFVTASPDDDLSMVVRPRTHPLLTPFETSEGVRHVWTTFSADQVDLNFANPAVMLEMIRILLFHIEKGIQVIRLDAIAYLWKEIGHPSIHHPKTHAAVKLFRAVLDVAAPWVVVLTETNVPHEENISYFGNGSDEAHMVYQFPLPPLVLDAFLEEDAAVLRKWASGLTGLSAKTTFFNFLASHDGIGVMPARGILPQDRIDRLVNTTLKRGGLISYKATPEGSIPYEMNITYLDAVAEKELPDSVRARKFLASQSIMLALRGVPGIYYHSLVGSENWREGVEDTGRNRTINRQKLQLDPLLETINEAGSLRNRIYSGFKAMLQARASTSAFDPAGRMEILPTEGAVFGLVRISPDKKERVVCLVNLAPVAKEATFPAIVLGGKPASDFIDLIEDSSMVPLRTGKDLTFQLEPYGVRWIRPRN</sequence>
<dbReference type="PANTHER" id="PTHR10357:SF214">
    <property type="entry name" value="GLUCOSYLGLYCERATE PHOSPHORYLASE"/>
    <property type="match status" value="1"/>
</dbReference>
<feature type="binding site" evidence="3">
    <location>
        <begin position="341"/>
        <end position="342"/>
    </location>
    <ligand>
        <name>substrate</name>
    </ligand>
</feature>
<feature type="binding site" evidence="3">
    <location>
        <position position="446"/>
    </location>
    <ligand>
        <name>substrate</name>
    </ligand>
</feature>
<dbReference type="OrthoDB" id="9805159at2"/>
<evidence type="ECO:0000256" key="1">
    <source>
        <dbReference type="ARBA" id="ARBA00022676"/>
    </source>
</evidence>
<dbReference type="PIRSF" id="PIRSF003059">
    <property type="entry name" value="Sucrose_phosphorylase"/>
    <property type="match status" value="1"/>
</dbReference>
<dbReference type="EMBL" id="CP002116">
    <property type="protein sequence ID" value="ADK79778.1"/>
    <property type="molecule type" value="Genomic_DNA"/>
</dbReference>
<dbReference type="InterPro" id="IPR016377">
    <property type="entry name" value="Sucrose_GGa_phosphorylase-rel"/>
</dbReference>
<dbReference type="GO" id="GO:0016757">
    <property type="term" value="F:glycosyltransferase activity"/>
    <property type="evidence" value="ECO:0007669"/>
    <property type="project" value="UniProtKB-KW"/>
</dbReference>
<dbReference type="SMART" id="SM00642">
    <property type="entry name" value="Aamy"/>
    <property type="match status" value="1"/>
</dbReference>
<dbReference type="CAZy" id="GH13">
    <property type="family name" value="Glycoside Hydrolase Family 13"/>
</dbReference>
<protein>
    <submittedName>
        <fullName evidence="5">Alpha amylase catalytic region</fullName>
    </submittedName>
</protein>
<proteinExistence type="predicted"/>
<dbReference type="Gene3D" id="3.90.400.10">
    <property type="entry name" value="Oligo-1,6-glucosidase, Domain 2"/>
    <property type="match status" value="1"/>
</dbReference>
<dbReference type="InterPro" id="IPR045857">
    <property type="entry name" value="O16G_dom_2"/>
</dbReference>
<keyword evidence="1" id="KW-0328">Glycosyltransferase</keyword>
<evidence type="ECO:0000256" key="2">
    <source>
        <dbReference type="ARBA" id="ARBA00022679"/>
    </source>
</evidence>
<evidence type="ECO:0000259" key="4">
    <source>
        <dbReference type="SMART" id="SM00642"/>
    </source>
</evidence>
<evidence type="ECO:0000256" key="3">
    <source>
        <dbReference type="PIRSR" id="PIRSR003059-2"/>
    </source>
</evidence>
<dbReference type="InterPro" id="IPR017853">
    <property type="entry name" value="GH"/>
</dbReference>
<dbReference type="GO" id="GO:0005975">
    <property type="term" value="P:carbohydrate metabolic process"/>
    <property type="evidence" value="ECO:0007669"/>
    <property type="project" value="InterPro"/>
</dbReference>
<dbReference type="KEGG" id="ssm:Spirs_0635"/>
<accession>E1RBP8</accession>
<dbReference type="Gene3D" id="3.20.20.80">
    <property type="entry name" value="Glycosidases"/>
    <property type="match status" value="1"/>
</dbReference>
<name>E1RBP8_SEDSS</name>
<dbReference type="Pfam" id="PF00128">
    <property type="entry name" value="Alpha-amylase"/>
    <property type="match status" value="1"/>
</dbReference>
<evidence type="ECO:0000313" key="5">
    <source>
        <dbReference type="EMBL" id="ADK79778.1"/>
    </source>
</evidence>
<dbReference type="SUPFAM" id="SSF51445">
    <property type="entry name" value="(Trans)glycosidases"/>
    <property type="match status" value="1"/>
</dbReference>
<dbReference type="AlphaFoldDB" id="E1RBP8"/>
<organism evidence="5 6">
    <name type="scientific">Sediminispirochaeta smaragdinae (strain DSM 11293 / JCM 15392 / SEBR 4228)</name>
    <name type="common">Spirochaeta smaragdinae</name>
    <dbReference type="NCBI Taxonomy" id="573413"/>
    <lineage>
        <taxon>Bacteria</taxon>
        <taxon>Pseudomonadati</taxon>
        <taxon>Spirochaetota</taxon>
        <taxon>Spirochaetia</taxon>
        <taxon>Spirochaetales</taxon>
        <taxon>Spirochaetaceae</taxon>
        <taxon>Sediminispirochaeta</taxon>
    </lineage>
</organism>
<dbReference type="PANTHER" id="PTHR10357">
    <property type="entry name" value="ALPHA-AMYLASE FAMILY MEMBER"/>
    <property type="match status" value="1"/>
</dbReference>
<feature type="domain" description="Glycosyl hydrolase family 13 catalytic" evidence="4">
    <location>
        <begin position="57"/>
        <end position="483"/>
    </location>
</feature>
<dbReference type="eggNOG" id="COG0366">
    <property type="taxonomic scope" value="Bacteria"/>
</dbReference>
<dbReference type="InterPro" id="IPR033746">
    <property type="entry name" value="GGa_phosphorylase"/>
</dbReference>
<gene>
    <name evidence="5" type="ordered locus">Spirs_0635</name>
</gene>
<dbReference type="Proteomes" id="UP000002318">
    <property type="component" value="Chromosome"/>
</dbReference>
<dbReference type="RefSeq" id="WP_013253242.1">
    <property type="nucleotide sequence ID" value="NC_014364.1"/>
</dbReference>
<keyword evidence="6" id="KW-1185">Reference proteome</keyword>
<feature type="binding site" evidence="3">
    <location>
        <position position="100"/>
    </location>
    <ligand>
        <name>substrate</name>
    </ligand>
</feature>